<evidence type="ECO:0000313" key="1">
    <source>
        <dbReference type="EMBL" id="KKK76578.1"/>
    </source>
</evidence>
<organism evidence="1">
    <name type="scientific">marine sediment metagenome</name>
    <dbReference type="NCBI Taxonomy" id="412755"/>
    <lineage>
        <taxon>unclassified sequences</taxon>
        <taxon>metagenomes</taxon>
        <taxon>ecological metagenomes</taxon>
    </lineage>
</organism>
<dbReference type="EMBL" id="LAZR01055344">
    <property type="protein sequence ID" value="KKK76578.1"/>
    <property type="molecule type" value="Genomic_DNA"/>
</dbReference>
<name>A0A0F8Y5L0_9ZZZZ</name>
<proteinExistence type="predicted"/>
<protein>
    <submittedName>
        <fullName evidence="1">Uncharacterized protein</fullName>
    </submittedName>
</protein>
<gene>
    <name evidence="1" type="ORF">LCGC14_2862230</name>
</gene>
<comment type="caution">
    <text evidence="1">The sequence shown here is derived from an EMBL/GenBank/DDBJ whole genome shotgun (WGS) entry which is preliminary data.</text>
</comment>
<dbReference type="AlphaFoldDB" id="A0A0F8Y5L0"/>
<reference evidence="1" key="1">
    <citation type="journal article" date="2015" name="Nature">
        <title>Complex archaea that bridge the gap between prokaryotes and eukaryotes.</title>
        <authorList>
            <person name="Spang A."/>
            <person name="Saw J.H."/>
            <person name="Jorgensen S.L."/>
            <person name="Zaremba-Niedzwiedzka K."/>
            <person name="Martijn J."/>
            <person name="Lind A.E."/>
            <person name="van Eijk R."/>
            <person name="Schleper C."/>
            <person name="Guy L."/>
            <person name="Ettema T.J."/>
        </authorList>
    </citation>
    <scope>NUCLEOTIDE SEQUENCE</scope>
</reference>
<sequence>DIESKQNPNPIILNVSSLEDCEICKIGVDFLNGVINITELALDFLGSWNYTALAHPPDYSVNDSHKIMVKHSKFNCSFPQEVDYFEPFPIMSNNDKNVTPYGQEINYCNTTSDTYCENNSIPIYNCDYQGYDEPTANFSVYTNDTQAGIEIWMDKGINRTSAINITTNETAFIMQVNQTPLRGIWGWVSFYNASLDSIYAFDPNITIEAYCSECLHG</sequence>
<feature type="non-terminal residue" evidence="1">
    <location>
        <position position="1"/>
    </location>
</feature>
<accession>A0A0F8Y5L0</accession>